<keyword evidence="2" id="KW-0963">Cytoplasm</keyword>
<dbReference type="AlphaFoldDB" id="A0A0L8H2G6"/>
<dbReference type="EMBL" id="KQ419601">
    <property type="protein sequence ID" value="KOF82965.1"/>
    <property type="molecule type" value="Genomic_DNA"/>
</dbReference>
<keyword evidence="3" id="KW-0206">Cytoskeleton</keyword>
<dbReference type="KEGG" id="obi:106873462"/>
<evidence type="ECO:0000256" key="2">
    <source>
        <dbReference type="ARBA" id="ARBA00022490"/>
    </source>
</evidence>
<evidence type="ECO:0000256" key="5">
    <source>
        <dbReference type="ARBA" id="ARBA00035661"/>
    </source>
</evidence>
<dbReference type="GO" id="GO:0005930">
    <property type="term" value="C:axoneme"/>
    <property type="evidence" value="ECO:0007669"/>
    <property type="project" value="UniProtKB-SubCell"/>
</dbReference>
<dbReference type="PANTHER" id="PTHR22146:SF8">
    <property type="entry name" value="PROTEIN FAM166B"/>
    <property type="match status" value="1"/>
</dbReference>
<evidence type="ECO:0000256" key="1">
    <source>
        <dbReference type="ARBA" id="ARBA00004430"/>
    </source>
</evidence>
<protein>
    <recommendedName>
        <fullName evidence="6">Ciliary microtubule inner protein 2A-C-like domain-containing protein</fullName>
    </recommendedName>
</protein>
<evidence type="ECO:0000259" key="6">
    <source>
        <dbReference type="Pfam" id="PF10629"/>
    </source>
</evidence>
<proteinExistence type="inferred from homology"/>
<dbReference type="OrthoDB" id="2019884at2759"/>
<keyword evidence="4" id="KW-0966">Cell projection</keyword>
<evidence type="ECO:0000256" key="4">
    <source>
        <dbReference type="ARBA" id="ARBA00023273"/>
    </source>
</evidence>
<evidence type="ECO:0000313" key="7">
    <source>
        <dbReference type="EMBL" id="KOF82965.1"/>
    </source>
</evidence>
<dbReference type="GO" id="GO:0015630">
    <property type="term" value="C:microtubule cytoskeleton"/>
    <property type="evidence" value="ECO:0007669"/>
    <property type="project" value="UniProtKB-ARBA"/>
</dbReference>
<dbReference type="STRING" id="37653.A0A0L8H2G6"/>
<accession>A0A0L8H2G6</accession>
<feature type="domain" description="Ciliary microtubule inner protein 2A-C-like" evidence="6">
    <location>
        <begin position="17"/>
        <end position="48"/>
    </location>
</feature>
<comment type="subcellular location">
    <subcellularLocation>
        <location evidence="1">Cytoplasm</location>
        <location evidence="1">Cytoskeleton</location>
        <location evidence="1">Cilium axoneme</location>
    </subcellularLocation>
</comment>
<name>A0A0L8H2G6_OCTBM</name>
<comment type="similarity">
    <text evidence="5">Belongs to the CIMIP2 family.</text>
</comment>
<dbReference type="Pfam" id="PF10629">
    <property type="entry name" value="CMI2B-like"/>
    <property type="match status" value="1"/>
</dbReference>
<sequence length="304" mass="35212">MVIRNNENLYSKAPKCHIPGYTGFCPQLKFTIGKTFGHATEKSFKDDEINPYLTNTEKTLLRRKYPAFEERLQNNNDQILERRRNSPGNIFQENMISGYTGCIPCLQNYHGQTFRNIWRDSLTEFEYNQIKNNLRRQQLGFEPSSKVCDIKCHSGFLKLPEVPTLSMTQTAPDFLPFYSKSQTRPHVSVLQRDNIDPQKYHIPGYAGFVPRYRPLIGRVYPELTHQALCQFTDEMERREMKPTSAAACESKKGLVETYIYPEKSSIVPMYTGHIPGLRDSFGKTLGNNTYDIRNQLINEGIIKY</sequence>
<reference evidence="7" key="1">
    <citation type="submission" date="2015-07" db="EMBL/GenBank/DDBJ databases">
        <title>MeaNS - Measles Nucleotide Surveillance Program.</title>
        <authorList>
            <person name="Tran T."/>
            <person name="Druce J."/>
        </authorList>
    </citation>
    <scope>NUCLEOTIDE SEQUENCE</scope>
    <source>
        <strain evidence="7">UCB-OBI-ISO-001</strain>
        <tissue evidence="7">Gonad</tissue>
    </source>
</reference>
<dbReference type="InterPro" id="IPR018902">
    <property type="entry name" value="CMI2A-C-like_dom"/>
</dbReference>
<organism evidence="7">
    <name type="scientific">Octopus bimaculoides</name>
    <name type="common">California two-spotted octopus</name>
    <dbReference type="NCBI Taxonomy" id="37653"/>
    <lineage>
        <taxon>Eukaryota</taxon>
        <taxon>Metazoa</taxon>
        <taxon>Spiralia</taxon>
        <taxon>Lophotrochozoa</taxon>
        <taxon>Mollusca</taxon>
        <taxon>Cephalopoda</taxon>
        <taxon>Coleoidea</taxon>
        <taxon>Octopodiformes</taxon>
        <taxon>Octopoda</taxon>
        <taxon>Incirrata</taxon>
        <taxon>Octopodidae</taxon>
        <taxon>Octopus</taxon>
    </lineage>
</organism>
<dbReference type="PANTHER" id="PTHR22146">
    <property type="entry name" value="CAT EYE SYNDROME CRITICAL REGION PROTEIN 6"/>
    <property type="match status" value="1"/>
</dbReference>
<evidence type="ECO:0000256" key="3">
    <source>
        <dbReference type="ARBA" id="ARBA00023212"/>
    </source>
</evidence>
<gene>
    <name evidence="7" type="ORF">OCBIM_22024591mg</name>
</gene>